<gene>
    <name evidence="5" type="ORF">OVA965_LOCUS42877</name>
    <name evidence="6" type="ORF">TMI583_LOCUS44919</name>
</gene>
<name>A0A8S2W9X7_9BILA</name>
<evidence type="ECO:0000256" key="1">
    <source>
        <dbReference type="ARBA" id="ARBA00022598"/>
    </source>
</evidence>
<dbReference type="Proteomes" id="UP000677228">
    <property type="component" value="Unassembled WGS sequence"/>
</dbReference>
<dbReference type="PANTHER" id="PTHR12241:SF161">
    <property type="entry name" value="TUBULIN POLYGLUTAMYLASE TTLL6"/>
    <property type="match status" value="1"/>
</dbReference>
<dbReference type="GO" id="GO:0000226">
    <property type="term" value="P:microtubule cytoskeleton organization"/>
    <property type="evidence" value="ECO:0007669"/>
    <property type="project" value="TreeGrafter"/>
</dbReference>
<dbReference type="AlphaFoldDB" id="A0A8S2W9X7"/>
<dbReference type="Proteomes" id="UP000682733">
    <property type="component" value="Unassembled WGS sequence"/>
</dbReference>
<protein>
    <submittedName>
        <fullName evidence="6">Uncharacterized protein</fullName>
    </submittedName>
</protein>
<dbReference type="GO" id="GO:0015631">
    <property type="term" value="F:tubulin binding"/>
    <property type="evidence" value="ECO:0007669"/>
    <property type="project" value="TreeGrafter"/>
</dbReference>
<dbReference type="PANTHER" id="PTHR12241">
    <property type="entry name" value="TUBULIN POLYGLUTAMYLASE"/>
    <property type="match status" value="1"/>
</dbReference>
<organism evidence="6 7">
    <name type="scientific">Didymodactylos carnosus</name>
    <dbReference type="NCBI Taxonomy" id="1234261"/>
    <lineage>
        <taxon>Eukaryota</taxon>
        <taxon>Metazoa</taxon>
        <taxon>Spiralia</taxon>
        <taxon>Gnathifera</taxon>
        <taxon>Rotifera</taxon>
        <taxon>Eurotatoria</taxon>
        <taxon>Bdelloidea</taxon>
        <taxon>Philodinida</taxon>
        <taxon>Philodinidae</taxon>
        <taxon>Didymodactylos</taxon>
    </lineage>
</organism>
<dbReference type="EMBL" id="CAJNOK010054336">
    <property type="protein sequence ID" value="CAF1615438.1"/>
    <property type="molecule type" value="Genomic_DNA"/>
</dbReference>
<proteinExistence type="predicted"/>
<feature type="compositionally biased region" description="Acidic residues" evidence="4">
    <location>
        <begin position="47"/>
        <end position="57"/>
    </location>
</feature>
<keyword evidence="1" id="KW-0436">Ligase</keyword>
<sequence length="190" mass="22204">MPAIESDSSETSSSDEEIESTLISKTVGELTLKDDENIITYQPTLPDDYEEGGESDDDQKLPRVTQSSASGQFDDESDPRKKRKKRKRTYYICVSMCKYECVRRAAKRLNFREVGDDDDWNVYWTDTSVGIDRVAQMKKWQKINHFPGMSEICRKDSLTRNMSRMMKMFPKEYNFYPKAWFFIMLSSKSS</sequence>
<comment type="caution">
    <text evidence="6">The sequence shown here is derived from an EMBL/GenBank/DDBJ whole genome shotgun (WGS) entry which is preliminary data.</text>
</comment>
<dbReference type="GO" id="GO:0005524">
    <property type="term" value="F:ATP binding"/>
    <property type="evidence" value="ECO:0007669"/>
    <property type="project" value="UniProtKB-KW"/>
</dbReference>
<evidence type="ECO:0000313" key="5">
    <source>
        <dbReference type="EMBL" id="CAF1615438.1"/>
    </source>
</evidence>
<evidence type="ECO:0000313" key="7">
    <source>
        <dbReference type="Proteomes" id="UP000682733"/>
    </source>
</evidence>
<feature type="region of interest" description="Disordered" evidence="4">
    <location>
        <begin position="1"/>
        <end position="83"/>
    </location>
</feature>
<dbReference type="EMBL" id="CAJOBA010078837">
    <property type="protein sequence ID" value="CAF4431345.1"/>
    <property type="molecule type" value="Genomic_DNA"/>
</dbReference>
<dbReference type="PROSITE" id="PS51221">
    <property type="entry name" value="TTL"/>
    <property type="match status" value="1"/>
</dbReference>
<feature type="compositionally biased region" description="Low complexity" evidence="4">
    <location>
        <begin position="1"/>
        <end position="12"/>
    </location>
</feature>
<dbReference type="GO" id="GO:0036064">
    <property type="term" value="C:ciliary basal body"/>
    <property type="evidence" value="ECO:0007669"/>
    <property type="project" value="TreeGrafter"/>
</dbReference>
<dbReference type="InterPro" id="IPR004344">
    <property type="entry name" value="TTL/TTLL_fam"/>
</dbReference>
<keyword evidence="3" id="KW-0067">ATP-binding</keyword>
<evidence type="ECO:0000256" key="2">
    <source>
        <dbReference type="ARBA" id="ARBA00022741"/>
    </source>
</evidence>
<evidence type="ECO:0000256" key="3">
    <source>
        <dbReference type="ARBA" id="ARBA00022840"/>
    </source>
</evidence>
<evidence type="ECO:0000313" key="6">
    <source>
        <dbReference type="EMBL" id="CAF4431345.1"/>
    </source>
</evidence>
<dbReference type="GO" id="GO:0070740">
    <property type="term" value="F:tubulin-glutamic acid ligase activity"/>
    <property type="evidence" value="ECO:0007669"/>
    <property type="project" value="TreeGrafter"/>
</dbReference>
<reference evidence="6" key="1">
    <citation type="submission" date="2021-02" db="EMBL/GenBank/DDBJ databases">
        <authorList>
            <person name="Nowell W R."/>
        </authorList>
    </citation>
    <scope>NUCLEOTIDE SEQUENCE</scope>
</reference>
<accession>A0A8S2W9X7</accession>
<keyword evidence="2" id="KW-0547">Nucleotide-binding</keyword>
<evidence type="ECO:0000256" key="4">
    <source>
        <dbReference type="SAM" id="MobiDB-lite"/>
    </source>
</evidence>
<dbReference type="Pfam" id="PF03133">
    <property type="entry name" value="TTL"/>
    <property type="match status" value="1"/>
</dbReference>